<comment type="caution">
    <text evidence="2">The sequence shown here is derived from an EMBL/GenBank/DDBJ whole genome shotgun (WGS) entry which is preliminary data.</text>
</comment>
<evidence type="ECO:0000256" key="1">
    <source>
        <dbReference type="SAM" id="Phobius"/>
    </source>
</evidence>
<proteinExistence type="predicted"/>
<feature type="transmembrane region" description="Helical" evidence="1">
    <location>
        <begin position="49"/>
        <end position="69"/>
    </location>
</feature>
<feature type="transmembrane region" description="Helical" evidence="1">
    <location>
        <begin position="164"/>
        <end position="191"/>
    </location>
</feature>
<feature type="transmembrane region" description="Helical" evidence="1">
    <location>
        <begin position="111"/>
        <end position="144"/>
    </location>
</feature>
<feature type="transmembrane region" description="Helical" evidence="1">
    <location>
        <begin position="212"/>
        <end position="231"/>
    </location>
</feature>
<dbReference type="RefSeq" id="WP_304121031.1">
    <property type="nucleotide sequence ID" value="NZ_DYZA01000057.1"/>
</dbReference>
<feature type="transmembrane region" description="Helical" evidence="1">
    <location>
        <begin position="81"/>
        <end position="104"/>
    </location>
</feature>
<gene>
    <name evidence="2" type="ORF">K8W16_03015</name>
</gene>
<evidence type="ECO:0000313" key="2">
    <source>
        <dbReference type="EMBL" id="HJD96603.1"/>
    </source>
</evidence>
<reference evidence="2" key="1">
    <citation type="journal article" date="2021" name="PeerJ">
        <title>Extensive microbial diversity within the chicken gut microbiome revealed by metagenomics and culture.</title>
        <authorList>
            <person name="Gilroy R."/>
            <person name="Ravi A."/>
            <person name="Getino M."/>
            <person name="Pursley I."/>
            <person name="Horton D.L."/>
            <person name="Alikhan N.F."/>
            <person name="Baker D."/>
            <person name="Gharbi K."/>
            <person name="Hall N."/>
            <person name="Watson M."/>
            <person name="Adriaenssens E.M."/>
            <person name="Foster-Nyarko E."/>
            <person name="Jarju S."/>
            <person name="Secka A."/>
            <person name="Antonio M."/>
            <person name="Oren A."/>
            <person name="Chaudhuri R.R."/>
            <person name="La Ragione R."/>
            <person name="Hildebrand F."/>
            <person name="Pallen M.J."/>
        </authorList>
    </citation>
    <scope>NUCLEOTIDE SEQUENCE</scope>
    <source>
        <strain evidence="2">ChiGjej2B2-19336</strain>
    </source>
</reference>
<dbReference type="AlphaFoldDB" id="A0A921DR48"/>
<reference evidence="2" key="2">
    <citation type="submission" date="2021-09" db="EMBL/GenBank/DDBJ databases">
        <authorList>
            <person name="Gilroy R."/>
        </authorList>
    </citation>
    <scope>NUCLEOTIDE SEQUENCE</scope>
    <source>
        <strain evidence="2">ChiGjej2B2-19336</strain>
    </source>
</reference>
<accession>A0A921DR48</accession>
<dbReference type="Proteomes" id="UP000698963">
    <property type="component" value="Unassembled WGS sequence"/>
</dbReference>
<protein>
    <submittedName>
        <fullName evidence="2">Uncharacterized protein</fullName>
    </submittedName>
</protein>
<organism evidence="2 3">
    <name type="scientific">Mailhella massiliensis</name>
    <dbReference type="NCBI Taxonomy" id="1903261"/>
    <lineage>
        <taxon>Bacteria</taxon>
        <taxon>Pseudomonadati</taxon>
        <taxon>Thermodesulfobacteriota</taxon>
        <taxon>Desulfovibrionia</taxon>
        <taxon>Desulfovibrionales</taxon>
        <taxon>Desulfovibrionaceae</taxon>
        <taxon>Mailhella</taxon>
    </lineage>
</organism>
<feature type="transmembrane region" description="Helical" evidence="1">
    <location>
        <begin position="284"/>
        <end position="300"/>
    </location>
</feature>
<feature type="transmembrane region" description="Helical" evidence="1">
    <location>
        <begin position="251"/>
        <end position="272"/>
    </location>
</feature>
<keyword evidence="1" id="KW-0472">Membrane</keyword>
<keyword evidence="1" id="KW-1133">Transmembrane helix</keyword>
<name>A0A921DR48_9BACT</name>
<dbReference type="EMBL" id="DYZA01000057">
    <property type="protein sequence ID" value="HJD96603.1"/>
    <property type="molecule type" value="Genomic_DNA"/>
</dbReference>
<keyword evidence="1" id="KW-0812">Transmembrane</keyword>
<evidence type="ECO:0000313" key="3">
    <source>
        <dbReference type="Proteomes" id="UP000698963"/>
    </source>
</evidence>
<sequence>MTFYTCAALAVLLFIGLAGAVLPFVCVWDHRLAVARRRSLYDKSAGQTEHLTAALHTVFALGLAADFLADGFINRLMDGPWLFLWEGLVLSSALATFCSVAVLLAGKKGRLCFSVLSGLVAMFAATLLTVLAWAFCLGAFTAGAGDPEEAVTAFLVLLAGLRSLGFALFAAFAVCLALASAYALALCWHILCRGMDDFGRDYYTFTLAMRSRQALCSGLLLTVSAASLFWLHPVVDGAQSQGLLPFAGAYAPQALTAGMFFLPLAALLWYAISRSALPMQRRSLAFLALPMLLAGVYAVLGRI</sequence>
<feature type="transmembrane region" description="Helical" evidence="1">
    <location>
        <begin position="6"/>
        <end position="28"/>
    </location>
</feature>